<dbReference type="Proteomes" id="UP000499080">
    <property type="component" value="Unassembled WGS sequence"/>
</dbReference>
<protein>
    <submittedName>
        <fullName evidence="1">Uncharacterized protein</fullName>
    </submittedName>
</protein>
<keyword evidence="2" id="KW-1185">Reference proteome</keyword>
<proteinExistence type="predicted"/>
<comment type="caution">
    <text evidence="1">The sequence shown here is derived from an EMBL/GenBank/DDBJ whole genome shotgun (WGS) entry which is preliminary data.</text>
</comment>
<gene>
    <name evidence="1" type="ORF">AVEN_172046_1</name>
</gene>
<dbReference type="EMBL" id="BGPR01032004">
    <property type="protein sequence ID" value="GBO05337.1"/>
    <property type="molecule type" value="Genomic_DNA"/>
</dbReference>
<dbReference type="AlphaFoldDB" id="A0A4Y2U165"/>
<reference evidence="1 2" key="1">
    <citation type="journal article" date="2019" name="Sci. Rep.">
        <title>Orb-weaving spider Araneus ventricosus genome elucidates the spidroin gene catalogue.</title>
        <authorList>
            <person name="Kono N."/>
            <person name="Nakamura H."/>
            <person name="Ohtoshi R."/>
            <person name="Moran D.A.P."/>
            <person name="Shinohara A."/>
            <person name="Yoshida Y."/>
            <person name="Fujiwara M."/>
            <person name="Mori M."/>
            <person name="Tomita M."/>
            <person name="Arakawa K."/>
        </authorList>
    </citation>
    <scope>NUCLEOTIDE SEQUENCE [LARGE SCALE GENOMIC DNA]</scope>
</reference>
<evidence type="ECO:0000313" key="2">
    <source>
        <dbReference type="Proteomes" id="UP000499080"/>
    </source>
</evidence>
<evidence type="ECO:0000313" key="1">
    <source>
        <dbReference type="EMBL" id="GBO05337.1"/>
    </source>
</evidence>
<accession>A0A4Y2U165</accession>
<sequence length="158" mass="17770">MYRKNGRKGSWLRSGSFLCHLSEHPAYYSRFQGLFASVLFPRPGDEASRFAEYNGCDSAYCQRGPRFPASCLIGHVTRNFWRVALPKFTRTQRCPSDVAFTVGHSGGPWRERASVFVFLADCGLVWPCCLADFSAVSCVVSLEWDSDLINTVLVKTEI</sequence>
<name>A0A4Y2U165_ARAVE</name>
<organism evidence="1 2">
    <name type="scientific">Araneus ventricosus</name>
    <name type="common">Orbweaver spider</name>
    <name type="synonym">Epeira ventricosa</name>
    <dbReference type="NCBI Taxonomy" id="182803"/>
    <lineage>
        <taxon>Eukaryota</taxon>
        <taxon>Metazoa</taxon>
        <taxon>Ecdysozoa</taxon>
        <taxon>Arthropoda</taxon>
        <taxon>Chelicerata</taxon>
        <taxon>Arachnida</taxon>
        <taxon>Araneae</taxon>
        <taxon>Araneomorphae</taxon>
        <taxon>Entelegynae</taxon>
        <taxon>Araneoidea</taxon>
        <taxon>Araneidae</taxon>
        <taxon>Araneus</taxon>
    </lineage>
</organism>